<feature type="compositionally biased region" description="Low complexity" evidence="8">
    <location>
        <begin position="419"/>
        <end position="435"/>
    </location>
</feature>
<protein>
    <recommendedName>
        <fullName evidence="9">CDC20/Fizzy WD40 domain-containing protein</fullName>
    </recommendedName>
</protein>
<dbReference type="InterPro" id="IPR036322">
    <property type="entry name" value="WD40_repeat_dom_sf"/>
</dbReference>
<evidence type="ECO:0000259" key="9">
    <source>
        <dbReference type="Pfam" id="PF24807"/>
    </source>
</evidence>
<dbReference type="PROSITE" id="PS50294">
    <property type="entry name" value="WD_REPEATS_REGION"/>
    <property type="match status" value="2"/>
</dbReference>
<evidence type="ECO:0000256" key="1">
    <source>
        <dbReference type="ARBA" id="ARBA00006445"/>
    </source>
</evidence>
<dbReference type="AlphaFoldDB" id="A0A915DJT8"/>
<evidence type="ECO:0000256" key="3">
    <source>
        <dbReference type="ARBA" id="ARBA00022618"/>
    </source>
</evidence>
<evidence type="ECO:0000256" key="4">
    <source>
        <dbReference type="ARBA" id="ARBA00022737"/>
    </source>
</evidence>
<keyword evidence="2 7" id="KW-0853">WD repeat</keyword>
<dbReference type="PROSITE" id="PS50082">
    <property type="entry name" value="WD_REPEATS_2"/>
    <property type="match status" value="3"/>
</dbReference>
<evidence type="ECO:0000313" key="11">
    <source>
        <dbReference type="WBParaSite" id="jg2075"/>
    </source>
</evidence>
<keyword evidence="5" id="KW-0498">Mitosis</keyword>
<keyword evidence="10" id="KW-1185">Reference proteome</keyword>
<dbReference type="WBParaSite" id="jg2075">
    <property type="protein sequence ID" value="jg2075"/>
    <property type="gene ID" value="jg2075"/>
</dbReference>
<evidence type="ECO:0000256" key="8">
    <source>
        <dbReference type="SAM" id="MobiDB-lite"/>
    </source>
</evidence>
<dbReference type="Gene3D" id="2.130.10.10">
    <property type="entry name" value="YVTN repeat-like/Quinoprotein amine dehydrogenase"/>
    <property type="match status" value="1"/>
</dbReference>
<dbReference type="Pfam" id="PF24807">
    <property type="entry name" value="WD40_CDC20-Fz"/>
    <property type="match status" value="1"/>
</dbReference>
<dbReference type="SMART" id="SM00320">
    <property type="entry name" value="WD40"/>
    <property type="match status" value="5"/>
</dbReference>
<dbReference type="GO" id="GO:1905786">
    <property type="term" value="P:positive regulation of anaphase-promoting complex-dependent catabolic process"/>
    <property type="evidence" value="ECO:0007669"/>
    <property type="project" value="TreeGrafter"/>
</dbReference>
<dbReference type="GO" id="GO:0005680">
    <property type="term" value="C:anaphase-promoting complex"/>
    <property type="evidence" value="ECO:0007669"/>
    <property type="project" value="TreeGrafter"/>
</dbReference>
<dbReference type="GO" id="GO:0010997">
    <property type="term" value="F:anaphase-promoting complex binding"/>
    <property type="evidence" value="ECO:0007669"/>
    <property type="project" value="InterPro"/>
</dbReference>
<keyword evidence="6" id="KW-0131">Cell cycle</keyword>
<dbReference type="InterPro" id="IPR033010">
    <property type="entry name" value="Cdc20/Fizzy"/>
</dbReference>
<dbReference type="InterPro" id="IPR001680">
    <property type="entry name" value="WD40_rpt"/>
</dbReference>
<evidence type="ECO:0000256" key="7">
    <source>
        <dbReference type="PROSITE-ProRule" id="PRU00221"/>
    </source>
</evidence>
<feature type="repeat" description="WD" evidence="7">
    <location>
        <begin position="303"/>
        <end position="322"/>
    </location>
</feature>
<sequence>MSLRSEDQIDLANHLLTSEESAQSSESPATRLERETKLKSMRVKSSEDLEIAVCSYRKVLQPTMALRLRYPAKVLYSCAAPTVNVKRSRSPQEFARAAVLMLTDWKTRFVNEPAALSFVEYFEKTWLHSPLSGCYSNVVAVALGHEVYLWDADKGDAQLLTKFDENGALPTLIKWSQEGNIFLSDLVTVLLRIACAGWLKNGTISYGSRSGRIYHHDVRERDSLISIFEAHSHEVCGLQWSEDERYLTSGGADTQVNVWDKRQVGSDCSNALFNLSGHTAAVKAIQYLSFLSLGSNIVATGGGTKDHTIKLWDLNSGRLFSSQDTGSQVSAILFNKLHKEMITGHGNPSSGVRVWRYDSNKSLFEHVADLKSHGGRVLGLCQNHDGSYVMSSGDDESMRLWCCWKSDSSLLSSHSDYSANSSQSSTSGADQSSISNFAHRIR</sequence>
<dbReference type="PANTHER" id="PTHR19918">
    <property type="entry name" value="CELL DIVISION CYCLE 20 CDC20 FIZZY -RELATED"/>
    <property type="match status" value="1"/>
</dbReference>
<dbReference type="PANTHER" id="PTHR19918:SF8">
    <property type="entry name" value="FI02843P"/>
    <property type="match status" value="1"/>
</dbReference>
<dbReference type="GO" id="GO:0031145">
    <property type="term" value="P:anaphase-promoting complex-dependent catabolic process"/>
    <property type="evidence" value="ECO:0007669"/>
    <property type="project" value="TreeGrafter"/>
</dbReference>
<dbReference type="SUPFAM" id="SSF50978">
    <property type="entry name" value="WD40 repeat-like"/>
    <property type="match status" value="1"/>
</dbReference>
<feature type="repeat" description="WD" evidence="7">
    <location>
        <begin position="370"/>
        <end position="401"/>
    </location>
</feature>
<feature type="compositionally biased region" description="Low complexity" evidence="8">
    <location>
        <begin position="18"/>
        <end position="27"/>
    </location>
</feature>
<dbReference type="GO" id="GO:0051301">
    <property type="term" value="P:cell division"/>
    <property type="evidence" value="ECO:0007669"/>
    <property type="project" value="UniProtKB-KW"/>
</dbReference>
<proteinExistence type="inferred from homology"/>
<evidence type="ECO:0000256" key="2">
    <source>
        <dbReference type="ARBA" id="ARBA00022574"/>
    </source>
</evidence>
<evidence type="ECO:0000256" key="6">
    <source>
        <dbReference type="ARBA" id="ARBA00023306"/>
    </source>
</evidence>
<evidence type="ECO:0000313" key="10">
    <source>
        <dbReference type="Proteomes" id="UP000887574"/>
    </source>
</evidence>
<feature type="repeat" description="WD" evidence="7">
    <location>
        <begin position="228"/>
        <end position="260"/>
    </location>
</feature>
<reference evidence="11" key="1">
    <citation type="submission" date="2022-11" db="UniProtKB">
        <authorList>
            <consortium name="WormBaseParasite"/>
        </authorList>
    </citation>
    <scope>IDENTIFICATION</scope>
</reference>
<dbReference type="InterPro" id="IPR015943">
    <property type="entry name" value="WD40/YVTN_repeat-like_dom_sf"/>
</dbReference>
<dbReference type="InterPro" id="IPR056150">
    <property type="entry name" value="WD40_CDC20-Fz"/>
</dbReference>
<keyword evidence="3" id="KW-0132">Cell division</keyword>
<dbReference type="GO" id="GO:1990757">
    <property type="term" value="F:ubiquitin ligase activator activity"/>
    <property type="evidence" value="ECO:0007669"/>
    <property type="project" value="TreeGrafter"/>
</dbReference>
<feature type="region of interest" description="Disordered" evidence="8">
    <location>
        <begin position="14"/>
        <end position="34"/>
    </location>
</feature>
<feature type="region of interest" description="Disordered" evidence="8">
    <location>
        <begin position="419"/>
        <end position="442"/>
    </location>
</feature>
<comment type="similarity">
    <text evidence="1">Belongs to the WD repeat CDC20/Fizzy family.</text>
</comment>
<keyword evidence="4" id="KW-0677">Repeat</keyword>
<dbReference type="Proteomes" id="UP000887574">
    <property type="component" value="Unplaced"/>
</dbReference>
<accession>A0A915DJT8</accession>
<name>A0A915DJT8_9BILA</name>
<evidence type="ECO:0000256" key="5">
    <source>
        <dbReference type="ARBA" id="ARBA00022776"/>
    </source>
</evidence>
<organism evidence="10 11">
    <name type="scientific">Ditylenchus dipsaci</name>
    <dbReference type="NCBI Taxonomy" id="166011"/>
    <lineage>
        <taxon>Eukaryota</taxon>
        <taxon>Metazoa</taxon>
        <taxon>Ecdysozoa</taxon>
        <taxon>Nematoda</taxon>
        <taxon>Chromadorea</taxon>
        <taxon>Rhabditida</taxon>
        <taxon>Tylenchina</taxon>
        <taxon>Tylenchomorpha</taxon>
        <taxon>Sphaerularioidea</taxon>
        <taxon>Anguinidae</taxon>
        <taxon>Anguininae</taxon>
        <taxon>Ditylenchus</taxon>
    </lineage>
</organism>
<feature type="domain" description="CDC20/Fizzy WD40" evidence="9">
    <location>
        <begin position="192"/>
        <end position="401"/>
    </location>
</feature>